<dbReference type="RefSeq" id="WP_154657394.1">
    <property type="nucleotide sequence ID" value="NZ_KE384330.1"/>
</dbReference>
<dbReference type="Proteomes" id="UP000030403">
    <property type="component" value="Unassembled WGS sequence"/>
</dbReference>
<dbReference type="AlphaFoldDB" id="A0A0A5GGC1"/>
<sequence length="50" mass="5419">MKNIIIKCFIMAVILVGIGSYSNVTVEKMNQSFDIGPIQIMKDPDTGGMG</sequence>
<evidence type="ECO:0000313" key="1">
    <source>
        <dbReference type="EMBL" id="KGX91014.1"/>
    </source>
</evidence>
<name>A0A0A5GGC1_9BACI</name>
<evidence type="ECO:0000313" key="2">
    <source>
        <dbReference type="Proteomes" id="UP000030403"/>
    </source>
</evidence>
<accession>A0A0A5GGC1</accession>
<organism evidence="1 2">
    <name type="scientific">Pontibacillus marinus BH030004 = DSM 16465</name>
    <dbReference type="NCBI Taxonomy" id="1385511"/>
    <lineage>
        <taxon>Bacteria</taxon>
        <taxon>Bacillati</taxon>
        <taxon>Bacillota</taxon>
        <taxon>Bacilli</taxon>
        <taxon>Bacillales</taxon>
        <taxon>Bacillaceae</taxon>
        <taxon>Pontibacillus</taxon>
    </lineage>
</organism>
<reference evidence="1 2" key="1">
    <citation type="submission" date="2013-08" db="EMBL/GenBank/DDBJ databases">
        <authorList>
            <person name="Huang J."/>
            <person name="Wang G."/>
        </authorList>
    </citation>
    <scope>NUCLEOTIDE SEQUENCE [LARGE SCALE GENOMIC DNA]</scope>
    <source>
        <strain evidence="1 2">BH030004</strain>
    </source>
</reference>
<proteinExistence type="predicted"/>
<comment type="caution">
    <text evidence="1">The sequence shown here is derived from an EMBL/GenBank/DDBJ whole genome shotgun (WGS) entry which is preliminary data.</text>
</comment>
<dbReference type="STRING" id="1385511.GCA_000425225_00330"/>
<keyword evidence="2" id="KW-1185">Reference proteome</keyword>
<dbReference type="EMBL" id="AVPF01000004">
    <property type="protein sequence ID" value="KGX91014.1"/>
    <property type="molecule type" value="Genomic_DNA"/>
</dbReference>
<gene>
    <name evidence="1" type="ORF">N783_13240</name>
</gene>
<protein>
    <submittedName>
        <fullName evidence="1">Uncharacterized protein</fullName>
    </submittedName>
</protein>